<dbReference type="EMBL" id="JAQNDM010000002">
    <property type="protein sequence ID" value="MDC0708854.1"/>
    <property type="molecule type" value="Genomic_DNA"/>
</dbReference>
<dbReference type="Proteomes" id="UP001221838">
    <property type="component" value="Unassembled WGS sequence"/>
</dbReference>
<sequence>MGDCLLEGALALNCPGCGTQVADGTSICPKCDYIIDTSFLSSDPPPGSQDDDDEVTGAGADPRQAAPPPRPARRASTSASTGRVPTHARSGGAASVGRTGSRPAAGARASAPSKPATEDSTQIKNVKDIAPSRAPPRPASRPPSRSVPAARRAPAASPPEAELDDAEPRKALLPPSQPSDERAYNHTGRIVAPEEVISDARAFVDELTRSDKITFAGAAAIIISCFLPWKETAEDGEILGLLSIGAVALVGAVAIIAAIAVRVRRTMPSLHPLAPWVLQLGVSIFCIFFTLIAIRLASDSTVVASPIGNQMVENSSASLGVFLALLGAIGALTGSLMGLKERS</sequence>
<comment type="caution">
    <text evidence="3">The sequence shown here is derived from an EMBL/GenBank/DDBJ whole genome shotgun (WGS) entry which is preliminary data.</text>
</comment>
<evidence type="ECO:0000313" key="3">
    <source>
        <dbReference type="EMBL" id="MDC0708854.1"/>
    </source>
</evidence>
<gene>
    <name evidence="3" type="ORF">POL68_10290</name>
</gene>
<keyword evidence="2" id="KW-0472">Membrane</keyword>
<feature type="transmembrane region" description="Helical" evidence="2">
    <location>
        <begin position="317"/>
        <end position="339"/>
    </location>
</feature>
<evidence type="ECO:0000313" key="4">
    <source>
        <dbReference type="Proteomes" id="UP001221838"/>
    </source>
</evidence>
<evidence type="ECO:0000256" key="1">
    <source>
        <dbReference type="SAM" id="MobiDB-lite"/>
    </source>
</evidence>
<evidence type="ECO:0008006" key="5">
    <source>
        <dbReference type="Google" id="ProtNLM"/>
    </source>
</evidence>
<organism evidence="3 4">
    <name type="scientific">Stigmatella ashevillensis</name>
    <dbReference type="NCBI Taxonomy" id="2995309"/>
    <lineage>
        <taxon>Bacteria</taxon>
        <taxon>Pseudomonadati</taxon>
        <taxon>Myxococcota</taxon>
        <taxon>Myxococcia</taxon>
        <taxon>Myxococcales</taxon>
        <taxon>Cystobacterineae</taxon>
        <taxon>Archangiaceae</taxon>
        <taxon>Stigmatella</taxon>
    </lineage>
</organism>
<protein>
    <recommendedName>
        <fullName evidence="5">Zinc ribbon domain-containing protein</fullName>
    </recommendedName>
</protein>
<feature type="transmembrane region" description="Helical" evidence="2">
    <location>
        <begin position="273"/>
        <end position="297"/>
    </location>
</feature>
<feature type="compositionally biased region" description="Low complexity" evidence="1">
    <location>
        <begin position="142"/>
        <end position="159"/>
    </location>
</feature>
<name>A0ABT5D5B1_9BACT</name>
<evidence type="ECO:0000256" key="2">
    <source>
        <dbReference type="SAM" id="Phobius"/>
    </source>
</evidence>
<keyword evidence="2" id="KW-1133">Transmembrane helix</keyword>
<keyword evidence="4" id="KW-1185">Reference proteome</keyword>
<accession>A0ABT5D5B1</accession>
<reference evidence="3 4" key="1">
    <citation type="submission" date="2022-11" db="EMBL/GenBank/DDBJ databases">
        <title>Minimal conservation of predation-associated metabolite biosynthetic gene clusters underscores biosynthetic potential of Myxococcota including descriptions for ten novel species: Archangium lansinium sp. nov., Myxococcus landrumus sp. nov., Nannocystis bai.</title>
        <authorList>
            <person name="Ahearne A."/>
            <person name="Stevens C."/>
            <person name="Dowd S."/>
        </authorList>
    </citation>
    <scope>NUCLEOTIDE SEQUENCE [LARGE SCALE GENOMIC DNA]</scope>
    <source>
        <strain evidence="3 4">NCWAL01</strain>
    </source>
</reference>
<feature type="transmembrane region" description="Helical" evidence="2">
    <location>
        <begin position="241"/>
        <end position="261"/>
    </location>
</feature>
<dbReference type="RefSeq" id="WP_272136906.1">
    <property type="nucleotide sequence ID" value="NZ_JAQNDM010000002.1"/>
</dbReference>
<feature type="compositionally biased region" description="Low complexity" evidence="1">
    <location>
        <begin position="97"/>
        <end position="115"/>
    </location>
</feature>
<keyword evidence="2" id="KW-0812">Transmembrane</keyword>
<feature type="region of interest" description="Disordered" evidence="1">
    <location>
        <begin position="39"/>
        <end position="188"/>
    </location>
</feature>
<feature type="compositionally biased region" description="Low complexity" evidence="1">
    <location>
        <begin position="74"/>
        <end position="83"/>
    </location>
</feature>
<proteinExistence type="predicted"/>